<dbReference type="Proteomes" id="UP000295341">
    <property type="component" value="Unassembled WGS sequence"/>
</dbReference>
<dbReference type="InterPro" id="IPR012336">
    <property type="entry name" value="Thioredoxin-like_fold"/>
</dbReference>
<feature type="domain" description="Thioredoxin-like fold" evidence="2">
    <location>
        <begin position="20"/>
        <end position="110"/>
    </location>
</feature>
<dbReference type="SUPFAM" id="SSF52833">
    <property type="entry name" value="Thioredoxin-like"/>
    <property type="match status" value="1"/>
</dbReference>
<dbReference type="InterPro" id="IPR033468">
    <property type="entry name" value="Metaxin_GST"/>
</dbReference>
<protein>
    <submittedName>
        <fullName evidence="3">Glutathione S-transferase</fullName>
    </submittedName>
</protein>
<dbReference type="InterPro" id="IPR036249">
    <property type="entry name" value="Thioredoxin-like_sf"/>
</dbReference>
<dbReference type="EMBL" id="SOBT01000008">
    <property type="protein sequence ID" value="TDU32235.1"/>
    <property type="molecule type" value="Genomic_DNA"/>
</dbReference>
<sequence length="237" mass="27028">MIYLYGSVPGWTVPCLGPMTTKVAYYLTLAGLPFEFKPTDLSQLDRDSPNGKVPFIDDEGTVLADSTQIIDHLRNRYGDTLGMGVTPREAATMLAFNRLIDEHLYWITVVQPRYCDDGDWHRYLCMIAGTENLSPEVQAFGDAWRARVLKGYVNAGWTRLSSEALYARVRADIDALSNHLGERQYFMGDRPRWIDASVLSILRHIIDAPFSFDTRDYGATKPNLVAYMKRMKDRFEI</sequence>
<dbReference type="GO" id="GO:0016740">
    <property type="term" value="F:transferase activity"/>
    <property type="evidence" value="ECO:0007669"/>
    <property type="project" value="UniProtKB-KW"/>
</dbReference>
<dbReference type="Pfam" id="PF17172">
    <property type="entry name" value="GST_N_4"/>
    <property type="match status" value="1"/>
</dbReference>
<comment type="caution">
    <text evidence="3">The sequence shown here is derived from an EMBL/GenBank/DDBJ whole genome shotgun (WGS) entry which is preliminary data.</text>
</comment>
<dbReference type="SFLD" id="SFLDG01180">
    <property type="entry name" value="SUF1"/>
    <property type="match status" value="1"/>
</dbReference>
<evidence type="ECO:0000313" key="4">
    <source>
        <dbReference type="Proteomes" id="UP000295341"/>
    </source>
</evidence>
<accession>A0A4R7PDI2</accession>
<dbReference type="InterPro" id="IPR026928">
    <property type="entry name" value="FAX/IsoI-like"/>
</dbReference>
<dbReference type="PANTHER" id="PTHR12289">
    <property type="entry name" value="METAXIN RELATED"/>
    <property type="match status" value="1"/>
</dbReference>
<dbReference type="Gene3D" id="1.20.1050.10">
    <property type="match status" value="2"/>
</dbReference>
<dbReference type="AlphaFoldDB" id="A0A4R7PDI2"/>
<dbReference type="InterPro" id="IPR040079">
    <property type="entry name" value="Glutathione_S-Trfase"/>
</dbReference>
<dbReference type="CDD" id="cd03193">
    <property type="entry name" value="GST_C_Metaxin"/>
    <property type="match status" value="1"/>
</dbReference>
<dbReference type="GO" id="GO:0005737">
    <property type="term" value="C:cytoplasm"/>
    <property type="evidence" value="ECO:0007669"/>
    <property type="project" value="TreeGrafter"/>
</dbReference>
<dbReference type="RefSeq" id="WP_133880752.1">
    <property type="nucleotide sequence ID" value="NZ_MWIN01000001.1"/>
</dbReference>
<evidence type="ECO:0000259" key="2">
    <source>
        <dbReference type="Pfam" id="PF17172"/>
    </source>
</evidence>
<dbReference type="SFLD" id="SFLDS00019">
    <property type="entry name" value="Glutathione_Transferase_(cytos"/>
    <property type="match status" value="1"/>
</dbReference>
<keyword evidence="4" id="KW-1185">Reference proteome</keyword>
<evidence type="ECO:0000313" key="3">
    <source>
        <dbReference type="EMBL" id="TDU32235.1"/>
    </source>
</evidence>
<dbReference type="SFLD" id="SFLDG01200">
    <property type="entry name" value="SUF1.1"/>
    <property type="match status" value="1"/>
</dbReference>
<dbReference type="InterPro" id="IPR036282">
    <property type="entry name" value="Glutathione-S-Trfase_C_sf"/>
</dbReference>
<dbReference type="Pfam" id="PF17171">
    <property type="entry name" value="GST_C_6"/>
    <property type="match status" value="1"/>
</dbReference>
<feature type="domain" description="Metaxin glutathione S-transferase" evidence="1">
    <location>
        <begin position="170"/>
        <end position="231"/>
    </location>
</feature>
<dbReference type="OrthoDB" id="9810080at2"/>
<gene>
    <name evidence="3" type="ORF">DFR24_1624</name>
</gene>
<keyword evidence="3" id="KW-0808">Transferase</keyword>
<dbReference type="InterPro" id="IPR050931">
    <property type="entry name" value="Mito_Protein_Transport_Metaxin"/>
</dbReference>
<name>A0A4R7PDI2_9GAMM</name>
<dbReference type="SUPFAM" id="SSF47616">
    <property type="entry name" value="GST C-terminal domain-like"/>
    <property type="match status" value="1"/>
</dbReference>
<dbReference type="Gene3D" id="3.40.30.10">
    <property type="entry name" value="Glutaredoxin"/>
    <property type="match status" value="1"/>
</dbReference>
<organism evidence="3 4">
    <name type="scientific">Panacagrimonas perspica</name>
    <dbReference type="NCBI Taxonomy" id="381431"/>
    <lineage>
        <taxon>Bacteria</taxon>
        <taxon>Pseudomonadati</taxon>
        <taxon>Pseudomonadota</taxon>
        <taxon>Gammaproteobacteria</taxon>
        <taxon>Nevskiales</taxon>
        <taxon>Nevskiaceae</taxon>
        <taxon>Panacagrimonas</taxon>
    </lineage>
</organism>
<reference evidence="3 4" key="1">
    <citation type="submission" date="2019-03" db="EMBL/GenBank/DDBJ databases">
        <title>Genomic Encyclopedia of Type Strains, Phase IV (KMG-IV): sequencing the most valuable type-strain genomes for metagenomic binning, comparative biology and taxonomic classification.</title>
        <authorList>
            <person name="Goeker M."/>
        </authorList>
    </citation>
    <scope>NUCLEOTIDE SEQUENCE [LARGE SCALE GENOMIC DNA]</scope>
    <source>
        <strain evidence="3 4">DSM 26377</strain>
    </source>
</reference>
<proteinExistence type="predicted"/>
<dbReference type="PANTHER" id="PTHR12289:SF41">
    <property type="entry name" value="FAILED AXON CONNECTIONS-RELATED"/>
    <property type="match status" value="1"/>
</dbReference>
<evidence type="ECO:0000259" key="1">
    <source>
        <dbReference type="Pfam" id="PF17171"/>
    </source>
</evidence>